<accession>A0A268EDF5</accession>
<dbReference type="EMBL" id="NPBY01000134">
    <property type="protein sequence ID" value="PAD71153.1"/>
    <property type="molecule type" value="Genomic_DNA"/>
</dbReference>
<organism evidence="2 3">
    <name type="scientific">Paenibacillus campinasensis</name>
    <dbReference type="NCBI Taxonomy" id="66347"/>
    <lineage>
        <taxon>Bacteria</taxon>
        <taxon>Bacillati</taxon>
        <taxon>Bacillota</taxon>
        <taxon>Bacilli</taxon>
        <taxon>Bacillales</taxon>
        <taxon>Paenibacillaceae</taxon>
        <taxon>Paenibacillus</taxon>
    </lineage>
</organism>
<comment type="caution">
    <text evidence="2">The sequence shown here is derived from an EMBL/GenBank/DDBJ whole genome shotgun (WGS) entry which is preliminary data.</text>
</comment>
<sequence>MLGGCINSNGKVNTFDLLSKSIKELPVEYSKYKANNPMCSDTTGTAAHTNSEQAVKNALLELIGKNALFLFWYGKQGSILNRTITGYEYEIQKLHREGKHLKLFVNTYFSPAISVFAFIFDQHCIYASGVGTNLVLEDSITAAIEEAFLLKWQNEVKEMRNYTKVPTIDYKYHGECLKYLEQSFKDTYTEEPTKNKNGGVDELLLSVPNWVEELHAIFLRNSIK</sequence>
<dbReference type="InterPro" id="IPR003776">
    <property type="entry name" value="YcaO-like_dom"/>
</dbReference>
<dbReference type="Gene3D" id="3.30.1330.230">
    <property type="match status" value="1"/>
</dbReference>
<protein>
    <recommendedName>
        <fullName evidence="1">YcaO domain-containing protein</fullName>
    </recommendedName>
</protein>
<gene>
    <name evidence="2" type="ORF">CHH67_25665</name>
</gene>
<reference evidence="2 3" key="1">
    <citation type="submission" date="2017-07" db="EMBL/GenBank/DDBJ databases">
        <title>Isolation and whole genome analysis of endospore-forming bacteria from heroin.</title>
        <authorList>
            <person name="Kalinowski J."/>
            <person name="Ahrens B."/>
            <person name="Al-Dilaimi A."/>
            <person name="Winkler A."/>
            <person name="Wibberg D."/>
            <person name="Schleenbecker U."/>
            <person name="Ruckert C."/>
            <person name="Wolfel R."/>
            <person name="Grass G."/>
        </authorList>
    </citation>
    <scope>NUCLEOTIDE SEQUENCE [LARGE SCALE GENOMIC DNA]</scope>
    <source>
        <strain evidence="2 3">7537-G1</strain>
    </source>
</reference>
<dbReference type="AlphaFoldDB" id="A0A268EDF5"/>
<feature type="domain" description="YcaO" evidence="1">
    <location>
        <begin position="14"/>
        <end position="148"/>
    </location>
</feature>
<name>A0A268EDF5_9BACL</name>
<evidence type="ECO:0000313" key="2">
    <source>
        <dbReference type="EMBL" id="PAD71153.1"/>
    </source>
</evidence>
<evidence type="ECO:0000259" key="1">
    <source>
        <dbReference type="Pfam" id="PF02624"/>
    </source>
</evidence>
<feature type="non-terminal residue" evidence="2">
    <location>
        <position position="224"/>
    </location>
</feature>
<dbReference type="Proteomes" id="UP000215596">
    <property type="component" value="Unassembled WGS sequence"/>
</dbReference>
<evidence type="ECO:0000313" key="3">
    <source>
        <dbReference type="Proteomes" id="UP000215596"/>
    </source>
</evidence>
<proteinExistence type="predicted"/>
<dbReference type="Pfam" id="PF02624">
    <property type="entry name" value="YcaO"/>
    <property type="match status" value="1"/>
</dbReference>